<dbReference type="InterPro" id="IPR051553">
    <property type="entry name" value="Ran_GTPase-activating"/>
</dbReference>
<reference evidence="1 2" key="1">
    <citation type="journal article" date="2018" name="Syst. Appl. Microbiol.">
        <title>Characterization and high-quality draft genome sequence of Herbivorax saccincola A7, an anaerobic, alkaliphilic, thermophilic, cellulolytic, and xylanolytic bacterium.</title>
        <authorList>
            <person name="Aikawa S."/>
            <person name="Baramee S."/>
            <person name="Sermsathanaswadi J."/>
            <person name="Thianheng P."/>
            <person name="Tachaapaikoon C."/>
            <person name="Shikata A."/>
            <person name="Waeonukul R."/>
            <person name="Pason P."/>
            <person name="Ratanakhanokchai K."/>
            <person name="Kosugi A."/>
        </authorList>
    </citation>
    <scope>NUCLEOTIDE SEQUENCE [LARGE SCALE GENOMIC DNA]</scope>
    <source>
        <strain evidence="1 2">A7</strain>
    </source>
</reference>
<evidence type="ECO:0000313" key="1">
    <source>
        <dbReference type="EMBL" id="PQQ68407.1"/>
    </source>
</evidence>
<dbReference type="PANTHER" id="PTHR45982">
    <property type="entry name" value="REGULATOR OF CHROMOSOME CONDENSATION"/>
    <property type="match status" value="1"/>
</dbReference>
<accession>A0A2S8RF17</accession>
<dbReference type="Pfam" id="PF00415">
    <property type="entry name" value="RCC1"/>
    <property type="match status" value="1"/>
</dbReference>
<dbReference type="EMBL" id="NEMB01000002">
    <property type="protein sequence ID" value="PQQ68407.1"/>
    <property type="molecule type" value="Genomic_DNA"/>
</dbReference>
<comment type="caution">
    <text evidence="1">The sequence shown here is derived from an EMBL/GenBank/DDBJ whole genome shotgun (WGS) entry which is preliminary data.</text>
</comment>
<dbReference type="GO" id="GO:0005085">
    <property type="term" value="F:guanyl-nucleotide exchange factor activity"/>
    <property type="evidence" value="ECO:0007669"/>
    <property type="project" value="TreeGrafter"/>
</dbReference>
<organism evidence="1 2">
    <name type="scientific">Acetivibrio saccincola</name>
    <dbReference type="NCBI Taxonomy" id="1677857"/>
    <lineage>
        <taxon>Bacteria</taxon>
        <taxon>Bacillati</taxon>
        <taxon>Bacillota</taxon>
        <taxon>Clostridia</taxon>
        <taxon>Eubacteriales</taxon>
        <taxon>Oscillospiraceae</taxon>
        <taxon>Acetivibrio</taxon>
    </lineage>
</organism>
<dbReference type="PROSITE" id="PS50012">
    <property type="entry name" value="RCC1_3"/>
    <property type="match status" value="1"/>
</dbReference>
<gene>
    <name evidence="1" type="ORF">B9R14_00220</name>
</gene>
<dbReference type="Proteomes" id="UP000239720">
    <property type="component" value="Unassembled WGS sequence"/>
</dbReference>
<dbReference type="OrthoDB" id="27389at2"/>
<name>A0A2S8RF17_9FIRM</name>
<proteinExistence type="predicted"/>
<dbReference type="InterPro" id="IPR000408">
    <property type="entry name" value="Reg_chr_condens"/>
</dbReference>
<evidence type="ECO:0000313" key="2">
    <source>
        <dbReference type="Proteomes" id="UP000239720"/>
    </source>
</evidence>
<evidence type="ECO:0008006" key="3">
    <source>
        <dbReference type="Google" id="ProtNLM"/>
    </source>
</evidence>
<dbReference type="PANTHER" id="PTHR45982:SF1">
    <property type="entry name" value="REGULATOR OF CHROMOSOME CONDENSATION"/>
    <property type="match status" value="1"/>
</dbReference>
<dbReference type="Gene3D" id="2.130.10.30">
    <property type="entry name" value="Regulator of chromosome condensation 1/beta-lactamase-inhibitor protein II"/>
    <property type="match status" value="1"/>
</dbReference>
<protein>
    <recommendedName>
        <fullName evidence="3">Regulator of chromosome condensation (RCC1) repeat-containing protein</fullName>
    </recommendedName>
</protein>
<dbReference type="SUPFAM" id="SSF50985">
    <property type="entry name" value="RCC1/BLIP-II"/>
    <property type="match status" value="1"/>
</dbReference>
<dbReference type="InterPro" id="IPR009091">
    <property type="entry name" value="RCC1/BLIP-II"/>
</dbReference>
<dbReference type="AlphaFoldDB" id="A0A2S8RF17"/>
<dbReference type="GO" id="GO:0005737">
    <property type="term" value="C:cytoplasm"/>
    <property type="evidence" value="ECO:0007669"/>
    <property type="project" value="TreeGrafter"/>
</dbReference>
<sequence length="83" mass="8960">MSQSYIAVLKNDGTVWTWGYSEKGALGNGSTEISSLPGKVEDLSSVRALSAGENHMAVIKSDGSLWCWGIINMVKWVMARGIL</sequence>